<keyword evidence="3" id="KW-1185">Reference proteome</keyword>
<proteinExistence type="predicted"/>
<reference evidence="2" key="1">
    <citation type="submission" date="2022-11" db="EMBL/GenBank/DDBJ databases">
        <title>Centuries of genome instability and evolution in soft-shell clam transmissible cancer (bioRxiv).</title>
        <authorList>
            <person name="Hart S.F.M."/>
            <person name="Yonemitsu M.A."/>
            <person name="Giersch R.M."/>
            <person name="Beal B.F."/>
            <person name="Arriagada G."/>
            <person name="Davis B.W."/>
            <person name="Ostrander E.A."/>
            <person name="Goff S.P."/>
            <person name="Metzger M.J."/>
        </authorList>
    </citation>
    <scope>NUCLEOTIDE SEQUENCE</scope>
    <source>
        <strain evidence="2">MELC-2E11</strain>
        <tissue evidence="2">Siphon/mantle</tissue>
    </source>
</reference>
<feature type="region of interest" description="Disordered" evidence="1">
    <location>
        <begin position="175"/>
        <end position="196"/>
    </location>
</feature>
<gene>
    <name evidence="2" type="ORF">MAR_022105</name>
</gene>
<evidence type="ECO:0000313" key="2">
    <source>
        <dbReference type="EMBL" id="WAQ97732.1"/>
    </source>
</evidence>
<accession>A0ABY7DJ99</accession>
<organism evidence="2 3">
    <name type="scientific">Mya arenaria</name>
    <name type="common">Soft-shell clam</name>
    <dbReference type="NCBI Taxonomy" id="6604"/>
    <lineage>
        <taxon>Eukaryota</taxon>
        <taxon>Metazoa</taxon>
        <taxon>Spiralia</taxon>
        <taxon>Lophotrochozoa</taxon>
        <taxon>Mollusca</taxon>
        <taxon>Bivalvia</taxon>
        <taxon>Autobranchia</taxon>
        <taxon>Heteroconchia</taxon>
        <taxon>Euheterodonta</taxon>
        <taxon>Imparidentia</taxon>
        <taxon>Neoheterodontei</taxon>
        <taxon>Myida</taxon>
        <taxon>Myoidea</taxon>
        <taxon>Myidae</taxon>
        <taxon>Mya</taxon>
    </lineage>
</organism>
<protein>
    <submittedName>
        <fullName evidence="2">Uncharacterized protein</fullName>
    </submittedName>
</protein>
<name>A0ABY7DJ99_MYAAR</name>
<dbReference type="EMBL" id="CP111014">
    <property type="protein sequence ID" value="WAQ97732.1"/>
    <property type="molecule type" value="Genomic_DNA"/>
</dbReference>
<evidence type="ECO:0000313" key="3">
    <source>
        <dbReference type="Proteomes" id="UP001164746"/>
    </source>
</evidence>
<evidence type="ECO:0000256" key="1">
    <source>
        <dbReference type="SAM" id="MobiDB-lite"/>
    </source>
</evidence>
<sequence>MESNAIFQDGAKMSDLEGQGREVISHMIKHLVTSAKASLGREILEETLTENGRYKDGGGSVLSNPTETDDIGNEVPIFKDRAKIPALDASGQAVLRTMLQNLVQGVALSLERGNMETMVQTTDTVLHGDDGNQAVHPTLPCNLMPNDSTSLAQIDAANPNPRNIITSINSDAIKRSNRDANNPFHSDAANPSPIDATIPTPSDTTNMFPINVFNDDTLAHDIEATGRASENAMKLSDVTKPTNDDVFKDGAVIYDIDTNGRTAIRAMVVNMIHEVARKLEAQNRADGNTEHQKVTELPACTPVIKEYIKERSSREIALDINSVKTNANDEICTSHIKDVKVEICGSKTSHESSVFNSKGSEISVFKARDSEIVVFNSKESEIPVFKARDSGIVVFNDDNKSEVHVFKNNKKQQKGFRLGNWFSGLFSCCGSQKTDD</sequence>
<dbReference type="Proteomes" id="UP001164746">
    <property type="component" value="Chromosome 3"/>
</dbReference>